<proteinExistence type="predicted"/>
<reference evidence="2" key="1">
    <citation type="submission" date="2022-11" db="UniProtKB">
        <authorList>
            <consortium name="WormBaseParasite"/>
        </authorList>
    </citation>
    <scope>IDENTIFICATION</scope>
</reference>
<accession>A0AC34RMI8</accession>
<evidence type="ECO:0000313" key="2">
    <source>
        <dbReference type="WBParaSite" id="JU765_v2.g845.t1"/>
    </source>
</evidence>
<dbReference type="WBParaSite" id="JU765_v2.g845.t1">
    <property type="protein sequence ID" value="JU765_v2.g845.t1"/>
    <property type="gene ID" value="JU765_v2.g845"/>
</dbReference>
<sequence>ESSCKIRTRYLTINCFCAVIGGDECVGTKFLVNTNTSKLWVVREKDVTLEQLNMPFVFQTKLRNFKVTNGIVRIPLLFDDFSKSAVFHVKIQRKCSTDVGGIHRVFQVAGNLRRFDKTHGNGSFIRIYNPNHVPSWLYFLDSGTCEYEVEIWLDLVYTIKQAVLEWISSLFFIVLLELIGIELATMCFSPKMIFSIGIGLIATFGAVFPDPPIIILIFSLLLAILIKFLSNLLEMLKSRFSKKFEVTSKDSVLLVVNGIVVSLASVLIPWILAPFAFLFFSNKNDNSSTKVFKLLFVIFMSIPGSIFAVDLIKHGSAYEFPSAMFVNSSLFLWLGCLSFGIYKKFTYLLVTMAFYRLFAGDLDYVYYVQSVEAQCYLTSIVYLLFLVVKN</sequence>
<evidence type="ECO:0000313" key="1">
    <source>
        <dbReference type="Proteomes" id="UP000887576"/>
    </source>
</evidence>
<name>A0AC34RMI8_9BILA</name>
<protein>
    <submittedName>
        <fullName evidence="2">Uncharacterized protein</fullName>
    </submittedName>
</protein>
<organism evidence="1 2">
    <name type="scientific">Panagrolaimus sp. JU765</name>
    <dbReference type="NCBI Taxonomy" id="591449"/>
    <lineage>
        <taxon>Eukaryota</taxon>
        <taxon>Metazoa</taxon>
        <taxon>Ecdysozoa</taxon>
        <taxon>Nematoda</taxon>
        <taxon>Chromadorea</taxon>
        <taxon>Rhabditida</taxon>
        <taxon>Tylenchina</taxon>
        <taxon>Panagrolaimomorpha</taxon>
        <taxon>Panagrolaimoidea</taxon>
        <taxon>Panagrolaimidae</taxon>
        <taxon>Panagrolaimus</taxon>
    </lineage>
</organism>
<dbReference type="Proteomes" id="UP000887576">
    <property type="component" value="Unplaced"/>
</dbReference>